<accession>A0ABR3LSI0</accession>
<evidence type="ECO:0000313" key="3">
    <source>
        <dbReference type="Proteomes" id="UP001558613"/>
    </source>
</evidence>
<protein>
    <recommendedName>
        <fullName evidence="4">MHC class I antigen</fullName>
    </recommendedName>
</protein>
<evidence type="ECO:0000256" key="1">
    <source>
        <dbReference type="SAM" id="MobiDB-lite"/>
    </source>
</evidence>
<gene>
    <name evidence="2" type="ORF">QQF64_016883</name>
</gene>
<dbReference type="Proteomes" id="UP001558613">
    <property type="component" value="Unassembled WGS sequence"/>
</dbReference>
<feature type="compositionally biased region" description="Basic and acidic residues" evidence="1">
    <location>
        <begin position="69"/>
        <end position="97"/>
    </location>
</feature>
<feature type="region of interest" description="Disordered" evidence="1">
    <location>
        <begin position="58"/>
        <end position="97"/>
    </location>
</feature>
<sequence length="97" mass="10285">MSSSLQTGKCLSNTAFHWQGLTMQLAGPHGAAGSGPHGGVAAAVGLVFQKNGEEPTAGIDAKWVSHGPSQREAESTGERYEDYRQNKVTYEDVKTAH</sequence>
<name>A0ABR3LSI0_9TELE</name>
<keyword evidence="3" id="KW-1185">Reference proteome</keyword>
<evidence type="ECO:0000313" key="2">
    <source>
        <dbReference type="EMBL" id="KAL1254654.1"/>
    </source>
</evidence>
<organism evidence="2 3">
    <name type="scientific">Cirrhinus molitorella</name>
    <name type="common">mud carp</name>
    <dbReference type="NCBI Taxonomy" id="172907"/>
    <lineage>
        <taxon>Eukaryota</taxon>
        <taxon>Metazoa</taxon>
        <taxon>Chordata</taxon>
        <taxon>Craniata</taxon>
        <taxon>Vertebrata</taxon>
        <taxon>Euteleostomi</taxon>
        <taxon>Actinopterygii</taxon>
        <taxon>Neopterygii</taxon>
        <taxon>Teleostei</taxon>
        <taxon>Ostariophysi</taxon>
        <taxon>Cypriniformes</taxon>
        <taxon>Cyprinidae</taxon>
        <taxon>Labeoninae</taxon>
        <taxon>Labeonini</taxon>
        <taxon>Cirrhinus</taxon>
    </lineage>
</organism>
<dbReference type="EMBL" id="JAYMGO010000020">
    <property type="protein sequence ID" value="KAL1254654.1"/>
    <property type="molecule type" value="Genomic_DNA"/>
</dbReference>
<evidence type="ECO:0008006" key="4">
    <source>
        <dbReference type="Google" id="ProtNLM"/>
    </source>
</evidence>
<reference evidence="2 3" key="1">
    <citation type="submission" date="2023-09" db="EMBL/GenBank/DDBJ databases">
        <authorList>
            <person name="Wang M."/>
        </authorList>
    </citation>
    <scope>NUCLEOTIDE SEQUENCE [LARGE SCALE GENOMIC DNA]</scope>
    <source>
        <strain evidence="2">GT-2023</strain>
        <tissue evidence="2">Liver</tissue>
    </source>
</reference>
<proteinExistence type="predicted"/>
<comment type="caution">
    <text evidence="2">The sequence shown here is derived from an EMBL/GenBank/DDBJ whole genome shotgun (WGS) entry which is preliminary data.</text>
</comment>